<dbReference type="Proteomes" id="UP000321306">
    <property type="component" value="Unassembled WGS sequence"/>
</dbReference>
<reference evidence="1 2" key="1">
    <citation type="submission" date="2019-07" db="EMBL/GenBank/DDBJ databases">
        <title>Whole genome shotgun sequence of Deinococcus cellulosilyticus NBRC 106333.</title>
        <authorList>
            <person name="Hosoyama A."/>
            <person name="Uohara A."/>
            <person name="Ohji S."/>
            <person name="Ichikawa N."/>
        </authorList>
    </citation>
    <scope>NUCLEOTIDE SEQUENCE [LARGE SCALE GENOMIC DNA]</scope>
    <source>
        <strain evidence="1 2">NBRC 106333</strain>
    </source>
</reference>
<sequence>MEETQAPGKQPPADVATVLLADSLPVQTLKALKDAGVPLRWAPLGRVFTVPEWGDRAQALLKAFEELTPANPEHF</sequence>
<proteinExistence type="predicted"/>
<organism evidence="1 2">
    <name type="scientific">Deinococcus cellulosilyticus (strain DSM 18568 / NBRC 106333 / KACC 11606 / 5516J-15)</name>
    <dbReference type="NCBI Taxonomy" id="1223518"/>
    <lineage>
        <taxon>Bacteria</taxon>
        <taxon>Thermotogati</taxon>
        <taxon>Deinococcota</taxon>
        <taxon>Deinococci</taxon>
        <taxon>Deinococcales</taxon>
        <taxon>Deinococcaceae</taxon>
        <taxon>Deinococcus</taxon>
    </lineage>
</organism>
<name>A0A511NC98_DEIC1</name>
<dbReference type="AlphaFoldDB" id="A0A511NC98"/>
<evidence type="ECO:0000313" key="2">
    <source>
        <dbReference type="Proteomes" id="UP000321306"/>
    </source>
</evidence>
<gene>
    <name evidence="1" type="ORF">DC3_57630</name>
</gene>
<evidence type="ECO:0000313" key="1">
    <source>
        <dbReference type="EMBL" id="GEM50128.1"/>
    </source>
</evidence>
<accession>A0A511NC98</accession>
<dbReference type="EMBL" id="BJXB01000059">
    <property type="protein sequence ID" value="GEM50128.1"/>
    <property type="molecule type" value="Genomic_DNA"/>
</dbReference>
<keyword evidence="2" id="KW-1185">Reference proteome</keyword>
<comment type="caution">
    <text evidence="1">The sequence shown here is derived from an EMBL/GenBank/DDBJ whole genome shotgun (WGS) entry which is preliminary data.</text>
</comment>
<protein>
    <submittedName>
        <fullName evidence="1">Uncharacterized protein</fullName>
    </submittedName>
</protein>